<dbReference type="Proteomes" id="UP000682202">
    <property type="component" value="Chromosome"/>
</dbReference>
<evidence type="ECO:0000259" key="3">
    <source>
        <dbReference type="Pfam" id="PF12484"/>
    </source>
</evidence>
<protein>
    <submittedName>
        <fullName evidence="4">PPE domain-containing protein</fullName>
    </submittedName>
</protein>
<evidence type="ECO:0000313" key="4">
    <source>
        <dbReference type="EMBL" id="QUR67571.1"/>
    </source>
</evidence>
<dbReference type="PANTHER" id="PTHR46766:SF1">
    <property type="entry name" value="GLUTAMINE-RICH PROTEIN 2"/>
    <property type="match status" value="1"/>
</dbReference>
<dbReference type="EMBL" id="CP046600">
    <property type="protein sequence ID" value="QUR67571.1"/>
    <property type="molecule type" value="Genomic_DNA"/>
</dbReference>
<name>A0A975PWU4_9MYCO</name>
<feature type="domain" description="PPE family C-terminal" evidence="3">
    <location>
        <begin position="314"/>
        <end position="398"/>
    </location>
</feature>
<evidence type="ECO:0000256" key="1">
    <source>
        <dbReference type="ARBA" id="ARBA00010652"/>
    </source>
</evidence>
<dbReference type="InterPro" id="IPR022171">
    <property type="entry name" value="PPE_C"/>
</dbReference>
<dbReference type="RefSeq" id="WP_211699145.1">
    <property type="nucleotide sequence ID" value="NZ_CP046600.1"/>
</dbReference>
<feature type="domain" description="PPE" evidence="2">
    <location>
        <begin position="3"/>
        <end position="164"/>
    </location>
</feature>
<dbReference type="Pfam" id="PF12484">
    <property type="entry name" value="PPE-SVP"/>
    <property type="match status" value="1"/>
</dbReference>
<dbReference type="PANTHER" id="PTHR46766">
    <property type="entry name" value="GLUTAMINE-RICH PROTEIN 2"/>
    <property type="match status" value="1"/>
</dbReference>
<organism evidence="4 5">
    <name type="scientific">Mycobacterium spongiae</name>
    <dbReference type="NCBI Taxonomy" id="886343"/>
    <lineage>
        <taxon>Bacteria</taxon>
        <taxon>Bacillati</taxon>
        <taxon>Actinomycetota</taxon>
        <taxon>Actinomycetes</taxon>
        <taxon>Mycobacteriales</taxon>
        <taxon>Mycobacteriaceae</taxon>
        <taxon>Mycobacterium</taxon>
    </lineage>
</organism>
<dbReference type="InterPro" id="IPR038332">
    <property type="entry name" value="PPE_sf"/>
</dbReference>
<dbReference type="Gene3D" id="1.20.1260.20">
    <property type="entry name" value="PPE superfamily"/>
    <property type="match status" value="1"/>
</dbReference>
<sequence>MLYAAFPPEINSGRIYMGPGAAPMLAAATAWEALAAELQATAAGYSSIVATLTSGPWVGPSSLAMAAAVAPYLTWMNATAEQAAEAGAQAAAAATAYEAAFAAHVPPAEVAANRAEEALLVATNIFGQNTPAIAAAEAQYAEMWVQDAIAMDTYTGASAAASRVTPFTEPPQVANGAGLVGQAAAAGVAAAAPAASLESLLTVGPISTLLQLGADIATGYTDAVTFILDSLIGTGATDAYLALYGALKAPSSVLAAFNDEGLLVNFPISHVLKYAPHPHGLGAIPRDALGGGLGVSPRFGLSSLFNAVSPGDVAADYGRGMLVGKMSVPPSWAAATPDIRTVAAALSATGPDAVSAAALGEGSLLSSASMAGMAGAAFGSAAPTALAGAGAKGRRTSMKDLKDGHSPEQLKRLVAQISEKPESVQHHSVDQEGLDSLLEQLSKKPGIHAVHLSKRDKVKVVPSDAQLG</sequence>
<reference evidence="4" key="1">
    <citation type="submission" date="2019-12" db="EMBL/GenBank/DDBJ databases">
        <title>Mycobacterium spongiae sp. nov.</title>
        <authorList>
            <person name="Stinear T."/>
        </authorList>
    </citation>
    <scope>NUCLEOTIDE SEQUENCE</scope>
    <source>
        <strain evidence="4">FSD4b-SM</strain>
    </source>
</reference>
<dbReference type="GO" id="GO:0052572">
    <property type="term" value="P:response to host immune response"/>
    <property type="evidence" value="ECO:0007669"/>
    <property type="project" value="TreeGrafter"/>
</dbReference>
<proteinExistence type="inferred from homology"/>
<dbReference type="KEGG" id="mspg:F6B93_11095"/>
<dbReference type="Pfam" id="PF00823">
    <property type="entry name" value="PPE"/>
    <property type="match status" value="1"/>
</dbReference>
<dbReference type="SUPFAM" id="SSF140459">
    <property type="entry name" value="PE/PPE dimer-like"/>
    <property type="match status" value="1"/>
</dbReference>
<evidence type="ECO:0000259" key="2">
    <source>
        <dbReference type="Pfam" id="PF00823"/>
    </source>
</evidence>
<evidence type="ECO:0000313" key="5">
    <source>
        <dbReference type="Proteomes" id="UP000682202"/>
    </source>
</evidence>
<accession>A0A975PWU4</accession>
<dbReference type="FunFam" id="1.20.1260.20:FF:000001">
    <property type="entry name" value="PPE family protein PPE41"/>
    <property type="match status" value="1"/>
</dbReference>
<keyword evidence="5" id="KW-1185">Reference proteome</keyword>
<comment type="similarity">
    <text evidence="1">Belongs to the mycobacterial PPE family.</text>
</comment>
<gene>
    <name evidence="4" type="ORF">F6B93_11095</name>
</gene>
<dbReference type="AlphaFoldDB" id="A0A975PWU4"/>
<dbReference type="InterPro" id="IPR000030">
    <property type="entry name" value="PPE_dom"/>
</dbReference>